<dbReference type="InterPro" id="IPR016195">
    <property type="entry name" value="Pol/histidinol_Pase-like"/>
</dbReference>
<dbReference type="PANTHER" id="PTHR42924">
    <property type="entry name" value="EXONUCLEASE"/>
    <property type="match status" value="1"/>
</dbReference>
<dbReference type="GO" id="GO:0035312">
    <property type="term" value="F:5'-3' DNA exonuclease activity"/>
    <property type="evidence" value="ECO:0007669"/>
    <property type="project" value="TreeGrafter"/>
</dbReference>
<dbReference type="InterPro" id="IPR003141">
    <property type="entry name" value="Pol/His_phosphatase_N"/>
</dbReference>
<dbReference type="Gene3D" id="1.10.150.650">
    <property type="match status" value="1"/>
</dbReference>
<evidence type="ECO:0000256" key="1">
    <source>
        <dbReference type="SAM" id="MobiDB-lite"/>
    </source>
</evidence>
<dbReference type="EMBL" id="MCIF01000002">
    <property type="protein sequence ID" value="RAQ97335.1"/>
    <property type="molecule type" value="Genomic_DNA"/>
</dbReference>
<dbReference type="OrthoDB" id="9804333at2"/>
<dbReference type="InterPro" id="IPR004013">
    <property type="entry name" value="PHP_dom"/>
</dbReference>
<dbReference type="RefSeq" id="WP_112431623.1">
    <property type="nucleotide sequence ID" value="NZ_MCIF01000002.1"/>
</dbReference>
<dbReference type="SUPFAM" id="SSF89550">
    <property type="entry name" value="PHP domain-like"/>
    <property type="match status" value="1"/>
</dbReference>
<dbReference type="GO" id="GO:0004534">
    <property type="term" value="F:5'-3' RNA exonuclease activity"/>
    <property type="evidence" value="ECO:0007669"/>
    <property type="project" value="TreeGrafter"/>
</dbReference>
<organism evidence="3 4">
    <name type="scientific">Thermogemmatispora tikiterensis</name>
    <dbReference type="NCBI Taxonomy" id="1825093"/>
    <lineage>
        <taxon>Bacteria</taxon>
        <taxon>Bacillati</taxon>
        <taxon>Chloroflexota</taxon>
        <taxon>Ktedonobacteria</taxon>
        <taxon>Thermogemmatisporales</taxon>
        <taxon>Thermogemmatisporaceae</taxon>
        <taxon>Thermogemmatispora</taxon>
    </lineage>
</organism>
<dbReference type="SMART" id="SM00481">
    <property type="entry name" value="POLIIIAc"/>
    <property type="match status" value="1"/>
</dbReference>
<dbReference type="AlphaFoldDB" id="A0A328VT91"/>
<dbReference type="Proteomes" id="UP000248706">
    <property type="component" value="Unassembled WGS sequence"/>
</dbReference>
<protein>
    <recommendedName>
        <fullName evidence="2">Polymerase/histidinol phosphatase N-terminal domain-containing protein</fullName>
    </recommendedName>
</protein>
<dbReference type="InterPro" id="IPR052018">
    <property type="entry name" value="PHP_domain"/>
</dbReference>
<dbReference type="CDD" id="cd07438">
    <property type="entry name" value="PHP_HisPPase_AMP"/>
    <property type="match status" value="1"/>
</dbReference>
<dbReference type="Pfam" id="PF02811">
    <property type="entry name" value="PHP"/>
    <property type="match status" value="1"/>
</dbReference>
<accession>A0A328VT91</accession>
<dbReference type="Gene3D" id="3.20.20.140">
    <property type="entry name" value="Metal-dependent hydrolases"/>
    <property type="match status" value="1"/>
</dbReference>
<evidence type="ECO:0000313" key="3">
    <source>
        <dbReference type="EMBL" id="RAQ97335.1"/>
    </source>
</evidence>
<keyword evidence="4" id="KW-1185">Reference proteome</keyword>
<feature type="domain" description="Polymerase/histidinol phosphatase N-terminal" evidence="2">
    <location>
        <begin position="6"/>
        <end position="71"/>
    </location>
</feature>
<dbReference type="PANTHER" id="PTHR42924:SF3">
    <property type="entry name" value="POLYMERASE_HISTIDINOL PHOSPHATASE N-TERMINAL DOMAIN-CONTAINING PROTEIN"/>
    <property type="match status" value="1"/>
</dbReference>
<evidence type="ECO:0000259" key="2">
    <source>
        <dbReference type="SMART" id="SM00481"/>
    </source>
</evidence>
<sequence length="294" mass="32051">MTDYAIDLHTHSTASDGLYAPQVLVQKAYEAGVRVLALTDHDSTEGVAEAAEAATQLGIDFIPGIEINTETSAGEVHMLGYFLHYQQEAFQQALRTLRDARQRRGQRMVELLNEQGIAIRWERVRELAQGAVGRPHVAQALVEAGYAQSIEEAFARYLSKGCPAYVPRYKLSPQDAVRLIVSARGLPVIAHPLELPGPEILRQWLPELCALGLAGLEVYYGPYTAEQETLLLTLARQFDLIPTGGSDYHGPGIHPTPLGGHPVPAESVTRLQEAAAARSHQTPPPFTLPEPAAE</sequence>
<feature type="region of interest" description="Disordered" evidence="1">
    <location>
        <begin position="273"/>
        <end position="294"/>
    </location>
</feature>
<comment type="caution">
    <text evidence="3">The sequence shown here is derived from an EMBL/GenBank/DDBJ whole genome shotgun (WGS) entry which is preliminary data.</text>
</comment>
<proteinExistence type="predicted"/>
<reference evidence="3 4" key="1">
    <citation type="submission" date="2016-08" db="EMBL/GenBank/DDBJ databases">
        <title>Analysis of Carbohydrate Active Enzymes in Thermogemmatispora T81 Reveals Carbohydrate Degradation Ability.</title>
        <authorList>
            <person name="Tomazini A."/>
            <person name="Lal S."/>
            <person name="Stott M."/>
            <person name="Henrissat B."/>
            <person name="Polikarpov I."/>
            <person name="Sparling R."/>
            <person name="Levin D.B."/>
        </authorList>
    </citation>
    <scope>NUCLEOTIDE SEQUENCE [LARGE SCALE GENOMIC DNA]</scope>
    <source>
        <strain evidence="3 4">T81</strain>
    </source>
</reference>
<gene>
    <name evidence="3" type="ORF">A4R35_17480</name>
</gene>
<name>A0A328VT91_9CHLR</name>
<evidence type="ECO:0000313" key="4">
    <source>
        <dbReference type="Proteomes" id="UP000248706"/>
    </source>
</evidence>